<evidence type="ECO:0000256" key="5">
    <source>
        <dbReference type="ARBA" id="ARBA00023136"/>
    </source>
</evidence>
<feature type="transmembrane region" description="Helical" evidence="7">
    <location>
        <begin position="315"/>
        <end position="334"/>
    </location>
</feature>
<organism evidence="8 9">
    <name type="scientific">Penstemon smallii</name>
    <dbReference type="NCBI Taxonomy" id="265156"/>
    <lineage>
        <taxon>Eukaryota</taxon>
        <taxon>Viridiplantae</taxon>
        <taxon>Streptophyta</taxon>
        <taxon>Embryophyta</taxon>
        <taxon>Tracheophyta</taxon>
        <taxon>Spermatophyta</taxon>
        <taxon>Magnoliopsida</taxon>
        <taxon>eudicotyledons</taxon>
        <taxon>Gunneridae</taxon>
        <taxon>Pentapetalae</taxon>
        <taxon>asterids</taxon>
        <taxon>lamiids</taxon>
        <taxon>Lamiales</taxon>
        <taxon>Plantaginaceae</taxon>
        <taxon>Cheloneae</taxon>
        <taxon>Penstemon</taxon>
    </lineage>
</organism>
<name>A0ABD3SNJ5_9LAMI</name>
<feature type="transmembrane region" description="Helical" evidence="7">
    <location>
        <begin position="516"/>
        <end position="538"/>
    </location>
</feature>
<keyword evidence="4 7" id="KW-1133">Transmembrane helix</keyword>
<feature type="transmembrane region" description="Helical" evidence="7">
    <location>
        <begin position="439"/>
        <end position="459"/>
    </location>
</feature>
<evidence type="ECO:0000256" key="4">
    <source>
        <dbReference type="ARBA" id="ARBA00022989"/>
    </source>
</evidence>
<feature type="transmembrane region" description="Helical" evidence="7">
    <location>
        <begin position="171"/>
        <end position="192"/>
    </location>
</feature>
<dbReference type="SUPFAM" id="SSF103473">
    <property type="entry name" value="MFS general substrate transporter"/>
    <property type="match status" value="1"/>
</dbReference>
<comment type="similarity">
    <text evidence="2">Belongs to the major facilitator superfamily. Proton-dependent oligopeptide transporter (POT/PTR) (TC 2.A.17) family.</text>
</comment>
<comment type="subcellular location">
    <subcellularLocation>
        <location evidence="1">Membrane</location>
        <topology evidence="1">Multi-pass membrane protein</topology>
    </subcellularLocation>
</comment>
<sequence>MATVIGRIVVLLLVDVLAIYAMYIMMAYLTNVWKIGFTHAATIVNIFWGVVKVLPLFLKFIVDSITGNYWMLLISSFSYSVGLGFLTMSTPTVLANVMGTCSEYKPECIGQGQVILFYAALLFIAFGMSGHFTSLELFVANQFNIQGPRDEEEDSELEMMDDEEVDACERLFGSIVAIIIATSIAVIALPFIKPWSLRFGIPAICTLVATLLFLSGSPSYRCFRPQGSPLTVFVRVFVAATSKLFYRSPKDAKKLYEIRDPQIHYVAHTKSLRCLDKAAIVIPTKPLVEQEKNIWRLCRVTEVEETKTIIRMIPVWMTFILGGVVSAIGFTFFIEQLEHLDPKVGRLKVPIVVLLWFYEQSQNQFASFYAKFANSLGRAGSRKLAPSIGIAVSMILAMLCCITAAKVENRRLGVVIKHGLVDKPDEVVPMTMFWLLPQFVLLGAFNGVFSYSAISFFIDQSPVSTRMYMEFFVSAVFGVGTLGSVLSVYVVGKVSEKGGKKNWFQHDLNGSRVDKYYWTLSWLMAVNLVIFIVVAILYRYKESKLEDEGGVEFGGIGEPYDDNAKSFCCCC</sequence>
<reference evidence="8 9" key="1">
    <citation type="submission" date="2024-12" db="EMBL/GenBank/DDBJ databases">
        <title>The unique morphological basis and parallel evolutionary history of personate flowers in Penstemon.</title>
        <authorList>
            <person name="Depatie T.H."/>
            <person name="Wessinger C.A."/>
        </authorList>
    </citation>
    <scope>NUCLEOTIDE SEQUENCE [LARGE SCALE GENOMIC DNA]</scope>
    <source>
        <strain evidence="8">WTNN_2</strain>
        <tissue evidence="8">Leaf</tissue>
    </source>
</reference>
<feature type="transmembrane region" description="Helical" evidence="7">
    <location>
        <begin position="70"/>
        <end position="94"/>
    </location>
</feature>
<feature type="transmembrane region" description="Helical" evidence="7">
    <location>
        <begin position="471"/>
        <end position="492"/>
    </location>
</feature>
<dbReference type="EMBL" id="JBJXBP010000006">
    <property type="protein sequence ID" value="KAL3826077.1"/>
    <property type="molecule type" value="Genomic_DNA"/>
</dbReference>
<evidence type="ECO:0000313" key="8">
    <source>
        <dbReference type="EMBL" id="KAL3826077.1"/>
    </source>
</evidence>
<evidence type="ECO:0000256" key="2">
    <source>
        <dbReference type="ARBA" id="ARBA00005982"/>
    </source>
</evidence>
<keyword evidence="3 7" id="KW-0812">Transmembrane</keyword>
<evidence type="ECO:0000256" key="7">
    <source>
        <dbReference type="SAM" id="Phobius"/>
    </source>
</evidence>
<protein>
    <submittedName>
        <fullName evidence="8">Uncharacterized protein</fullName>
    </submittedName>
</protein>
<dbReference type="InterPro" id="IPR000109">
    <property type="entry name" value="POT_fam"/>
</dbReference>
<feature type="transmembrane region" description="Helical" evidence="7">
    <location>
        <begin position="384"/>
        <end position="405"/>
    </location>
</feature>
<keyword evidence="9" id="KW-1185">Reference proteome</keyword>
<dbReference type="Proteomes" id="UP001634393">
    <property type="component" value="Unassembled WGS sequence"/>
</dbReference>
<gene>
    <name evidence="8" type="ORF">ACJIZ3_022106</name>
</gene>
<dbReference type="Gene3D" id="1.20.1250.20">
    <property type="entry name" value="MFS general substrate transporter like domains"/>
    <property type="match status" value="1"/>
</dbReference>
<dbReference type="GO" id="GO:0016020">
    <property type="term" value="C:membrane"/>
    <property type="evidence" value="ECO:0007669"/>
    <property type="project" value="UniProtKB-SubCell"/>
</dbReference>
<comment type="caution">
    <text evidence="8">The sequence shown here is derived from an EMBL/GenBank/DDBJ whole genome shotgun (WGS) entry which is preliminary data.</text>
</comment>
<evidence type="ECO:0000256" key="3">
    <source>
        <dbReference type="ARBA" id="ARBA00022692"/>
    </source>
</evidence>
<feature type="transmembrane region" description="Helical" evidence="7">
    <location>
        <begin position="6"/>
        <end position="29"/>
    </location>
</feature>
<feature type="transmembrane region" description="Helical" evidence="7">
    <location>
        <begin position="36"/>
        <end position="58"/>
    </location>
</feature>
<dbReference type="PANTHER" id="PTHR11654">
    <property type="entry name" value="OLIGOPEPTIDE TRANSPORTER-RELATED"/>
    <property type="match status" value="1"/>
</dbReference>
<feature type="transmembrane region" description="Helical" evidence="7">
    <location>
        <begin position="115"/>
        <end position="133"/>
    </location>
</feature>
<dbReference type="Pfam" id="PF00854">
    <property type="entry name" value="PTR2"/>
    <property type="match status" value="1"/>
</dbReference>
<feature type="transmembrane region" description="Helical" evidence="7">
    <location>
        <begin position="199"/>
        <end position="216"/>
    </location>
</feature>
<keyword evidence="5 7" id="KW-0472">Membrane</keyword>
<dbReference type="InterPro" id="IPR036259">
    <property type="entry name" value="MFS_trans_sf"/>
</dbReference>
<comment type="similarity">
    <text evidence="6">Belongs to the major facilitator superfamily. Phosphate:H(+) symporter (TC 2.A.1.9) family.</text>
</comment>
<dbReference type="AlphaFoldDB" id="A0ABD3SNJ5"/>
<evidence type="ECO:0000313" key="9">
    <source>
        <dbReference type="Proteomes" id="UP001634393"/>
    </source>
</evidence>
<accession>A0ABD3SNJ5</accession>
<evidence type="ECO:0000256" key="6">
    <source>
        <dbReference type="ARBA" id="ARBA00044504"/>
    </source>
</evidence>
<proteinExistence type="inferred from homology"/>
<evidence type="ECO:0000256" key="1">
    <source>
        <dbReference type="ARBA" id="ARBA00004141"/>
    </source>
</evidence>